<dbReference type="PROSITE" id="PS00237">
    <property type="entry name" value="G_PROTEIN_RECEP_F1_1"/>
    <property type="match status" value="1"/>
</dbReference>
<keyword evidence="12" id="KW-1185">Reference proteome</keyword>
<keyword evidence="2 8" id="KW-0812">Transmembrane</keyword>
<reference evidence="11" key="2">
    <citation type="journal article" date="2023" name="Science">
        <title>Genomic signatures of disease resistance in endangered staghorn corals.</title>
        <authorList>
            <person name="Vollmer S.V."/>
            <person name="Selwyn J.D."/>
            <person name="Despard B.A."/>
            <person name="Roesel C.L."/>
        </authorList>
    </citation>
    <scope>NUCLEOTIDE SEQUENCE</scope>
    <source>
        <strain evidence="11">K2</strain>
    </source>
</reference>
<evidence type="ECO:0000256" key="8">
    <source>
        <dbReference type="RuleBase" id="RU000688"/>
    </source>
</evidence>
<feature type="transmembrane region" description="Helical" evidence="9">
    <location>
        <begin position="269"/>
        <end position="290"/>
    </location>
</feature>
<evidence type="ECO:0000256" key="1">
    <source>
        <dbReference type="ARBA" id="ARBA00004141"/>
    </source>
</evidence>
<evidence type="ECO:0000256" key="9">
    <source>
        <dbReference type="SAM" id="Phobius"/>
    </source>
</evidence>
<dbReference type="CDD" id="cd00637">
    <property type="entry name" value="7tm_classA_rhodopsin-like"/>
    <property type="match status" value="1"/>
</dbReference>
<keyword evidence="5 9" id="KW-0472">Membrane</keyword>
<keyword evidence="4 8" id="KW-0297">G-protein coupled receptor</keyword>
<comment type="subcellular location">
    <subcellularLocation>
        <location evidence="1">Membrane</location>
        <topology evidence="1">Multi-pass membrane protein</topology>
    </subcellularLocation>
</comment>
<dbReference type="AlphaFoldDB" id="A0AAD9VE84"/>
<proteinExistence type="inferred from homology"/>
<keyword evidence="7 8" id="KW-0807">Transducer</keyword>
<dbReference type="GO" id="GO:0004930">
    <property type="term" value="F:G protein-coupled receptor activity"/>
    <property type="evidence" value="ECO:0007669"/>
    <property type="project" value="UniProtKB-KW"/>
</dbReference>
<dbReference type="SUPFAM" id="SSF81321">
    <property type="entry name" value="Family A G protein-coupled receptor-like"/>
    <property type="match status" value="1"/>
</dbReference>
<evidence type="ECO:0000259" key="10">
    <source>
        <dbReference type="PROSITE" id="PS50262"/>
    </source>
</evidence>
<feature type="transmembrane region" description="Helical" evidence="9">
    <location>
        <begin position="120"/>
        <end position="148"/>
    </location>
</feature>
<dbReference type="PANTHER" id="PTHR24240">
    <property type="entry name" value="OPSIN"/>
    <property type="match status" value="1"/>
</dbReference>
<evidence type="ECO:0000256" key="3">
    <source>
        <dbReference type="ARBA" id="ARBA00022989"/>
    </source>
</evidence>
<dbReference type="InterPro" id="IPR017452">
    <property type="entry name" value="GPCR_Rhodpsn_7TM"/>
</dbReference>
<feature type="transmembrane region" description="Helical" evidence="9">
    <location>
        <begin position="169"/>
        <end position="189"/>
    </location>
</feature>
<evidence type="ECO:0000256" key="5">
    <source>
        <dbReference type="ARBA" id="ARBA00023136"/>
    </source>
</evidence>
<dbReference type="PRINTS" id="PR00237">
    <property type="entry name" value="GPCRRHODOPSN"/>
</dbReference>
<dbReference type="SMART" id="SM01381">
    <property type="entry name" value="7TM_GPCR_Srsx"/>
    <property type="match status" value="1"/>
</dbReference>
<evidence type="ECO:0000256" key="4">
    <source>
        <dbReference type="ARBA" id="ARBA00023040"/>
    </source>
</evidence>
<evidence type="ECO:0000256" key="6">
    <source>
        <dbReference type="ARBA" id="ARBA00023170"/>
    </source>
</evidence>
<evidence type="ECO:0000313" key="11">
    <source>
        <dbReference type="EMBL" id="KAK2571231.1"/>
    </source>
</evidence>
<comment type="similarity">
    <text evidence="8">Belongs to the G-protein coupled receptor 1 family.</text>
</comment>
<gene>
    <name evidence="11" type="ORF">P5673_003803</name>
</gene>
<evidence type="ECO:0000313" key="12">
    <source>
        <dbReference type="Proteomes" id="UP001249851"/>
    </source>
</evidence>
<protein>
    <submittedName>
        <fullName evidence="11">Beta-2 adrenergic receptor</fullName>
    </submittedName>
</protein>
<dbReference type="Pfam" id="PF00001">
    <property type="entry name" value="7tm_1"/>
    <property type="match status" value="1"/>
</dbReference>
<feature type="transmembrane region" description="Helical" evidence="9">
    <location>
        <begin position="90"/>
        <end position="114"/>
    </location>
</feature>
<dbReference type="Proteomes" id="UP001249851">
    <property type="component" value="Unassembled WGS sequence"/>
</dbReference>
<dbReference type="PROSITE" id="PS50262">
    <property type="entry name" value="G_PROTEIN_RECEP_F1_2"/>
    <property type="match status" value="1"/>
</dbReference>
<dbReference type="Gene3D" id="1.20.1070.10">
    <property type="entry name" value="Rhodopsin 7-helix transmembrane proteins"/>
    <property type="match status" value="1"/>
</dbReference>
<dbReference type="InterPro" id="IPR050125">
    <property type="entry name" value="GPCR_opsins"/>
</dbReference>
<feature type="domain" description="G-protein coupled receptors family 1 profile" evidence="10">
    <location>
        <begin position="69"/>
        <end position="323"/>
    </location>
</feature>
<sequence>MTIREEGFHNHARPLTVQLTTSNANMVSSSSSAIYAVSPLYAELASRSRSSTIAESFLYTFIVCVGTVGNFAVLLVLYKNRRLRNIPAYFVISLAISDIIMLNLCAPFSIGVLIVGDWIFGYIICQIQGFLVLWVACASLGTLALVAINRYFHIVKTSLYRSIFTPTKAKLIVLGGWLAALITPLIYTAAGKDYVFHPGKFFCYFESKFSLLVLPFHIFIGISMVILIACYVCVFKAIKVHERTVANNLRNGNKRQVTLSLEDIKVTKILFATVVGFIICWTPVLVLDIVDNFLGTGWHLPRETYYMYTIFGITSSAINPIVYGVMNPSYRRAYIRLCGLRRLGHVGDFAETNAHEHPMIKTGETHLR</sequence>
<feature type="transmembrane region" description="Helical" evidence="9">
    <location>
        <begin position="305"/>
        <end position="326"/>
    </location>
</feature>
<dbReference type="GO" id="GO:0016020">
    <property type="term" value="C:membrane"/>
    <property type="evidence" value="ECO:0007669"/>
    <property type="project" value="UniProtKB-SubCell"/>
</dbReference>
<organism evidence="11 12">
    <name type="scientific">Acropora cervicornis</name>
    <name type="common">Staghorn coral</name>
    <dbReference type="NCBI Taxonomy" id="6130"/>
    <lineage>
        <taxon>Eukaryota</taxon>
        <taxon>Metazoa</taxon>
        <taxon>Cnidaria</taxon>
        <taxon>Anthozoa</taxon>
        <taxon>Hexacorallia</taxon>
        <taxon>Scleractinia</taxon>
        <taxon>Astrocoeniina</taxon>
        <taxon>Acroporidae</taxon>
        <taxon>Acropora</taxon>
    </lineage>
</organism>
<accession>A0AAD9VE84</accession>
<keyword evidence="6 8" id="KW-0675">Receptor</keyword>
<name>A0AAD9VE84_ACRCE</name>
<comment type="caution">
    <text evidence="11">The sequence shown here is derived from an EMBL/GenBank/DDBJ whole genome shotgun (WGS) entry which is preliminary data.</text>
</comment>
<dbReference type="InterPro" id="IPR000276">
    <property type="entry name" value="GPCR_Rhodpsn"/>
</dbReference>
<feature type="transmembrane region" description="Helical" evidence="9">
    <location>
        <begin position="209"/>
        <end position="234"/>
    </location>
</feature>
<feature type="transmembrane region" description="Helical" evidence="9">
    <location>
        <begin position="57"/>
        <end position="78"/>
    </location>
</feature>
<evidence type="ECO:0000256" key="2">
    <source>
        <dbReference type="ARBA" id="ARBA00022692"/>
    </source>
</evidence>
<reference evidence="11" key="1">
    <citation type="journal article" date="2023" name="G3 (Bethesda)">
        <title>Whole genome assembly and annotation of the endangered Caribbean coral Acropora cervicornis.</title>
        <authorList>
            <person name="Selwyn J.D."/>
            <person name="Vollmer S.V."/>
        </authorList>
    </citation>
    <scope>NUCLEOTIDE SEQUENCE</scope>
    <source>
        <strain evidence="11">K2</strain>
    </source>
</reference>
<evidence type="ECO:0000256" key="7">
    <source>
        <dbReference type="ARBA" id="ARBA00023224"/>
    </source>
</evidence>
<keyword evidence="3 9" id="KW-1133">Transmembrane helix</keyword>
<dbReference type="EMBL" id="JARQWQ010000006">
    <property type="protein sequence ID" value="KAK2571231.1"/>
    <property type="molecule type" value="Genomic_DNA"/>
</dbReference>